<evidence type="ECO:0000313" key="2">
    <source>
        <dbReference type="Proteomes" id="UP000234681"/>
    </source>
</evidence>
<reference evidence="1 2" key="1">
    <citation type="submission" date="2005-09" db="EMBL/GenBank/DDBJ databases">
        <authorList>
            <person name="Mural R.J."/>
            <person name="Li P.W."/>
            <person name="Adams M.D."/>
            <person name="Amanatides P.G."/>
            <person name="Baden-Tillson H."/>
            <person name="Barnstead M."/>
            <person name="Chin S.H."/>
            <person name="Dew I."/>
            <person name="Evans C.A."/>
            <person name="Ferriera S."/>
            <person name="Flanigan M."/>
            <person name="Fosler C."/>
            <person name="Glodek A."/>
            <person name="Gu Z."/>
            <person name="Holt R.A."/>
            <person name="Jennings D."/>
            <person name="Kraft C.L."/>
            <person name="Lu F."/>
            <person name="Nguyen T."/>
            <person name="Nusskern D.R."/>
            <person name="Pfannkoch C.M."/>
            <person name="Sitter C."/>
            <person name="Sutton G.G."/>
            <person name="Venter J.C."/>
            <person name="Wang Z."/>
            <person name="Woodage T."/>
            <person name="Zheng X.H."/>
            <person name="Zhong F."/>
        </authorList>
    </citation>
    <scope>NUCLEOTIDE SEQUENCE [LARGE SCALE GENOMIC DNA]</scope>
    <source>
        <strain>BN</strain>
        <strain evidence="2">Sprague-Dawley</strain>
    </source>
</reference>
<dbReference type="EMBL" id="CH473965">
    <property type="protein sequence ID" value="EDL98914.1"/>
    <property type="molecule type" value="Genomic_DNA"/>
</dbReference>
<gene>
    <name evidence="1" type="ORF">rCG_22248</name>
</gene>
<name>A6IPE9_RAT</name>
<accession>A6IPE9</accession>
<sequence>MSSLKTKEEGKVTQREILGCLKNCLLLLSD</sequence>
<proteinExistence type="predicted"/>
<organism evidence="1 2">
    <name type="scientific">Rattus norvegicus</name>
    <name type="common">Rat</name>
    <dbReference type="NCBI Taxonomy" id="10116"/>
    <lineage>
        <taxon>Eukaryota</taxon>
        <taxon>Metazoa</taxon>
        <taxon>Chordata</taxon>
        <taxon>Craniata</taxon>
        <taxon>Vertebrata</taxon>
        <taxon>Euteleostomi</taxon>
        <taxon>Mammalia</taxon>
        <taxon>Eutheria</taxon>
        <taxon>Euarchontoglires</taxon>
        <taxon>Glires</taxon>
        <taxon>Rodentia</taxon>
        <taxon>Myomorpha</taxon>
        <taxon>Muroidea</taxon>
        <taxon>Muridae</taxon>
        <taxon>Murinae</taxon>
        <taxon>Rattus</taxon>
    </lineage>
</organism>
<dbReference type="AlphaFoldDB" id="A6IPE9"/>
<dbReference type="Proteomes" id="UP000234681">
    <property type="component" value="Chromosome 9"/>
</dbReference>
<protein>
    <submittedName>
        <fullName evidence="1">RCG22248</fullName>
    </submittedName>
</protein>
<evidence type="ECO:0000313" key="1">
    <source>
        <dbReference type="EMBL" id="EDL98914.1"/>
    </source>
</evidence>